<dbReference type="SUPFAM" id="SSF53756">
    <property type="entry name" value="UDP-Glycosyltransferase/glycogen phosphorylase"/>
    <property type="match status" value="1"/>
</dbReference>
<reference evidence="4" key="1">
    <citation type="submission" date="2022-07" db="EMBL/GenBank/DDBJ databases">
        <title>Isolation, identification, and degradation of a PFOSA degrading strain from sewage treatment plant.</title>
        <authorList>
            <person name="Zhang L."/>
            <person name="Huo Y."/>
        </authorList>
    </citation>
    <scope>NUCLEOTIDE SEQUENCE</scope>
    <source>
        <strain evidence="4">C1</strain>
    </source>
</reference>
<accession>A0ABY5IX73</accession>
<dbReference type="Pfam" id="PF00534">
    <property type="entry name" value="Glycos_transf_1"/>
    <property type="match status" value="1"/>
</dbReference>
<dbReference type="PANTHER" id="PTHR46401:SF2">
    <property type="entry name" value="GLYCOSYLTRANSFERASE WBBK-RELATED"/>
    <property type="match status" value="1"/>
</dbReference>
<dbReference type="EC" id="2.4.-.-" evidence="4"/>
<dbReference type="RefSeq" id="WP_256552656.1">
    <property type="nucleotide sequence ID" value="NZ_CP101751.1"/>
</dbReference>
<dbReference type="GO" id="GO:0016757">
    <property type="term" value="F:glycosyltransferase activity"/>
    <property type="evidence" value="ECO:0007669"/>
    <property type="project" value="UniProtKB-KW"/>
</dbReference>
<name>A0ABY5IX73_9FLAO</name>
<dbReference type="Proteomes" id="UP001059844">
    <property type="component" value="Chromosome"/>
</dbReference>
<keyword evidence="1 4" id="KW-0808">Transferase</keyword>
<dbReference type="InterPro" id="IPR001296">
    <property type="entry name" value="Glyco_trans_1"/>
</dbReference>
<dbReference type="PANTHER" id="PTHR46401">
    <property type="entry name" value="GLYCOSYLTRANSFERASE WBBK-RELATED"/>
    <property type="match status" value="1"/>
</dbReference>
<dbReference type="EMBL" id="CP101751">
    <property type="protein sequence ID" value="UUC47021.1"/>
    <property type="molecule type" value="Genomic_DNA"/>
</dbReference>
<evidence type="ECO:0000313" key="5">
    <source>
        <dbReference type="Proteomes" id="UP001059844"/>
    </source>
</evidence>
<dbReference type="Gene3D" id="3.40.50.2000">
    <property type="entry name" value="Glycogen Phosphorylase B"/>
    <property type="match status" value="2"/>
</dbReference>
<proteinExistence type="predicted"/>
<evidence type="ECO:0000256" key="1">
    <source>
        <dbReference type="ARBA" id="ARBA00022679"/>
    </source>
</evidence>
<dbReference type="Pfam" id="PF13439">
    <property type="entry name" value="Glyco_transf_4"/>
    <property type="match status" value="1"/>
</dbReference>
<feature type="domain" description="Glycosyltransferase subfamily 4-like N-terminal" evidence="3">
    <location>
        <begin position="37"/>
        <end position="142"/>
    </location>
</feature>
<protein>
    <submittedName>
        <fullName evidence="4">Glycosyltransferase</fullName>
        <ecNumber evidence="4">2.4.-.-</ecNumber>
    </submittedName>
</protein>
<keyword evidence="5" id="KW-1185">Reference proteome</keyword>
<feature type="domain" description="Glycosyl transferase family 1" evidence="2">
    <location>
        <begin position="153"/>
        <end position="305"/>
    </location>
</feature>
<dbReference type="InterPro" id="IPR028098">
    <property type="entry name" value="Glyco_trans_4-like_N"/>
</dbReference>
<evidence type="ECO:0000259" key="3">
    <source>
        <dbReference type="Pfam" id="PF13439"/>
    </source>
</evidence>
<evidence type="ECO:0000313" key="4">
    <source>
        <dbReference type="EMBL" id="UUC47021.1"/>
    </source>
</evidence>
<organism evidence="4 5">
    <name type="scientific">Flavobacterium cerinum</name>
    <dbReference type="NCBI Taxonomy" id="2502784"/>
    <lineage>
        <taxon>Bacteria</taxon>
        <taxon>Pseudomonadati</taxon>
        <taxon>Bacteroidota</taxon>
        <taxon>Flavobacteriia</taxon>
        <taxon>Flavobacteriales</taxon>
        <taxon>Flavobacteriaceae</taxon>
        <taxon>Flavobacterium</taxon>
    </lineage>
</organism>
<sequence>MNKTGLVYRSPQNKRYSIETLFSPLDQDDEIEKIVLPENLNSFGNLIRIIRFGVKIKPKLIHITGDVHYLAFLLFWKKSIITIHDLNHYEELQGIRKFIYGLIWFYLPLKAAKKIVAISPYTKEQLQKHFRIKEQKIVVIPNSFLKFETTASDVVEKDKNNFQILCIGGNTNKNIGRLIEAIEGVEGVSVRIIGKQNPTIMDQLKSKKINYSIVSDLSRTELEAEYKASDVLYFASTKEGFGLPILEAQSLGIPVITSTTTAMPYVAGTGAILVDPYNIESIRKALLLLINKEINSDDLKEKGYKNTERFSESNFIKAYKNLYKSML</sequence>
<evidence type="ECO:0000259" key="2">
    <source>
        <dbReference type="Pfam" id="PF00534"/>
    </source>
</evidence>
<gene>
    <name evidence="4" type="ORF">NOX80_07410</name>
</gene>
<keyword evidence="4" id="KW-0328">Glycosyltransferase</keyword>